<dbReference type="SUPFAM" id="SSF51735">
    <property type="entry name" value="NAD(P)-binding Rossmann-fold domains"/>
    <property type="match status" value="1"/>
</dbReference>
<dbReference type="InterPro" id="IPR022876">
    <property type="entry name" value="Tscrpt_rep_Rex"/>
</dbReference>
<evidence type="ECO:0000256" key="3">
    <source>
        <dbReference type="ARBA" id="ARBA00023015"/>
    </source>
</evidence>
<evidence type="ECO:0000256" key="2">
    <source>
        <dbReference type="ARBA" id="ARBA00022491"/>
    </source>
</evidence>
<keyword evidence="5" id="KW-0238">DNA-binding</keyword>
<dbReference type="PANTHER" id="PTHR35786:SF1">
    <property type="entry name" value="REDOX-SENSING TRANSCRIPTIONAL REPRESSOR REX 1"/>
    <property type="match status" value="1"/>
</dbReference>
<dbReference type="GO" id="GO:0045892">
    <property type="term" value="P:negative regulation of DNA-templated transcription"/>
    <property type="evidence" value="ECO:0007669"/>
    <property type="project" value="InterPro"/>
</dbReference>
<keyword evidence="3" id="KW-0805">Transcription regulation</keyword>
<dbReference type="Proteomes" id="UP000199182">
    <property type="component" value="Unassembled WGS sequence"/>
</dbReference>
<organism evidence="8 9">
    <name type="scientific">Acetanaerobacterium elongatum</name>
    <dbReference type="NCBI Taxonomy" id="258515"/>
    <lineage>
        <taxon>Bacteria</taxon>
        <taxon>Bacillati</taxon>
        <taxon>Bacillota</taxon>
        <taxon>Clostridia</taxon>
        <taxon>Eubacteriales</taxon>
        <taxon>Oscillospiraceae</taxon>
        <taxon>Acetanaerobacterium</taxon>
    </lineage>
</organism>
<keyword evidence="4" id="KW-0520">NAD</keyword>
<evidence type="ECO:0000256" key="1">
    <source>
        <dbReference type="ARBA" id="ARBA00022490"/>
    </source>
</evidence>
<evidence type="ECO:0000256" key="6">
    <source>
        <dbReference type="ARBA" id="ARBA00023163"/>
    </source>
</evidence>
<evidence type="ECO:0000313" key="9">
    <source>
        <dbReference type="Proteomes" id="UP000199182"/>
    </source>
</evidence>
<dbReference type="InterPro" id="IPR036291">
    <property type="entry name" value="NAD(P)-bd_dom_sf"/>
</dbReference>
<proteinExistence type="predicted"/>
<sequence length="174" mass="18972">MAVQEIAQALLIDPQIIRMDMKQLLCKDRISKEAPAALLAAISKLTINRKVTGVVLVGAGRLGSALMSYAGFSAYDLSILAGFDIDPKVIKKGAYGKPVYHISEMETVCRRLDVKTAIITTPGACAQQSCDLLVQCGITAIWNFTSKTLKAPAHVMIRNENMPEILRMLSDHIK</sequence>
<gene>
    <name evidence="8" type="ORF">SAMN05192585_12135</name>
</gene>
<evidence type="ECO:0000256" key="5">
    <source>
        <dbReference type="ARBA" id="ARBA00023125"/>
    </source>
</evidence>
<feature type="domain" description="CoA-binding" evidence="7">
    <location>
        <begin position="47"/>
        <end position="148"/>
    </location>
</feature>
<dbReference type="GO" id="GO:0051775">
    <property type="term" value="P:response to redox state"/>
    <property type="evidence" value="ECO:0007669"/>
    <property type="project" value="InterPro"/>
</dbReference>
<dbReference type="Pfam" id="PF02629">
    <property type="entry name" value="CoA_binding"/>
    <property type="match status" value="1"/>
</dbReference>
<protein>
    <submittedName>
        <fullName evidence="8">Redox-sensing transcriptional repressor</fullName>
    </submittedName>
</protein>
<dbReference type="AlphaFoldDB" id="A0A1H0C114"/>
<dbReference type="Gene3D" id="3.40.50.720">
    <property type="entry name" value="NAD(P)-binding Rossmann-like Domain"/>
    <property type="match status" value="1"/>
</dbReference>
<dbReference type="SMART" id="SM00881">
    <property type="entry name" value="CoA_binding"/>
    <property type="match status" value="1"/>
</dbReference>
<evidence type="ECO:0000313" key="8">
    <source>
        <dbReference type="EMBL" id="SDN51537.1"/>
    </source>
</evidence>
<evidence type="ECO:0000256" key="4">
    <source>
        <dbReference type="ARBA" id="ARBA00023027"/>
    </source>
</evidence>
<keyword evidence="2" id="KW-0678">Repressor</keyword>
<accession>A0A1H0C114</accession>
<keyword evidence="1" id="KW-0963">Cytoplasm</keyword>
<keyword evidence="6" id="KW-0804">Transcription</keyword>
<reference evidence="8 9" key="1">
    <citation type="submission" date="2016-10" db="EMBL/GenBank/DDBJ databases">
        <authorList>
            <person name="de Groot N.N."/>
        </authorList>
    </citation>
    <scope>NUCLEOTIDE SEQUENCE [LARGE SCALE GENOMIC DNA]</scope>
    <source>
        <strain evidence="8 9">CGMCC 1.5012</strain>
    </source>
</reference>
<dbReference type="NCBIfam" id="NF003994">
    <property type="entry name" value="PRK05472.2-3"/>
    <property type="match status" value="1"/>
</dbReference>
<dbReference type="PANTHER" id="PTHR35786">
    <property type="entry name" value="REDOX-SENSING TRANSCRIPTIONAL REPRESSOR REX"/>
    <property type="match status" value="1"/>
</dbReference>
<dbReference type="STRING" id="258515.SAMN05192585_12135"/>
<dbReference type="EMBL" id="FNID01000021">
    <property type="protein sequence ID" value="SDN51537.1"/>
    <property type="molecule type" value="Genomic_DNA"/>
</dbReference>
<evidence type="ECO:0000259" key="7">
    <source>
        <dbReference type="SMART" id="SM00881"/>
    </source>
</evidence>
<keyword evidence="9" id="KW-1185">Reference proteome</keyword>
<name>A0A1H0C114_9FIRM</name>
<dbReference type="GO" id="GO:0003677">
    <property type="term" value="F:DNA binding"/>
    <property type="evidence" value="ECO:0007669"/>
    <property type="project" value="UniProtKB-KW"/>
</dbReference>
<dbReference type="InterPro" id="IPR003781">
    <property type="entry name" value="CoA-bd"/>
</dbReference>